<reference evidence="2" key="1">
    <citation type="submission" date="2020-05" db="EMBL/GenBank/DDBJ databases">
        <title>Mycena genomes resolve the evolution of fungal bioluminescence.</title>
        <authorList>
            <person name="Tsai I.J."/>
        </authorList>
    </citation>
    <scope>NUCLEOTIDE SEQUENCE</scope>
    <source>
        <strain evidence="2">CCC161011</strain>
    </source>
</reference>
<evidence type="ECO:0000313" key="3">
    <source>
        <dbReference type="Proteomes" id="UP000620124"/>
    </source>
</evidence>
<comment type="caution">
    <text evidence="2">The sequence shown here is derived from an EMBL/GenBank/DDBJ whole genome shotgun (WGS) entry which is preliminary data.</text>
</comment>
<feature type="region of interest" description="Disordered" evidence="1">
    <location>
        <begin position="1"/>
        <end position="25"/>
    </location>
</feature>
<proteinExistence type="predicted"/>
<gene>
    <name evidence="2" type="ORF">MVEN_00803600</name>
</gene>
<dbReference type="AlphaFoldDB" id="A0A8H7D637"/>
<evidence type="ECO:0000256" key="1">
    <source>
        <dbReference type="SAM" id="MobiDB-lite"/>
    </source>
</evidence>
<keyword evidence="3" id="KW-1185">Reference proteome</keyword>
<organism evidence="2 3">
    <name type="scientific">Mycena venus</name>
    <dbReference type="NCBI Taxonomy" id="2733690"/>
    <lineage>
        <taxon>Eukaryota</taxon>
        <taxon>Fungi</taxon>
        <taxon>Dikarya</taxon>
        <taxon>Basidiomycota</taxon>
        <taxon>Agaricomycotina</taxon>
        <taxon>Agaricomycetes</taxon>
        <taxon>Agaricomycetidae</taxon>
        <taxon>Agaricales</taxon>
        <taxon>Marasmiineae</taxon>
        <taxon>Mycenaceae</taxon>
        <taxon>Mycena</taxon>
    </lineage>
</organism>
<feature type="region of interest" description="Disordered" evidence="1">
    <location>
        <begin position="80"/>
        <end position="187"/>
    </location>
</feature>
<sequence length="245" mass="26403">MSVSHSVLPGPFHTSNINPRPEFPARHNPARASDATMVRLPSYKELTASCGEVPPPHKSSRSNLFTAGLIHLPPLKVLTQPTSPISPSSLHKIPTKPLGQMKRRYYDDDDSDDSPEAHRYLDLSLHCPLPPRDPRVGSPQSTDSAASSSSSRPGPWSPTSAHSLPSASAHNSHGHASTLPSPGSGVAYDLAQAQPRLKFSHAKAGGRTKKQALSCYFCRERKIAYVGGPMKGIRMERAINARAAK</sequence>
<accession>A0A8H7D637</accession>
<dbReference type="Proteomes" id="UP000620124">
    <property type="component" value="Unassembled WGS sequence"/>
</dbReference>
<feature type="compositionally biased region" description="Polar residues" evidence="1">
    <location>
        <begin position="80"/>
        <end position="89"/>
    </location>
</feature>
<protein>
    <submittedName>
        <fullName evidence="2">Uncharacterized protein</fullName>
    </submittedName>
</protein>
<name>A0A8H7D637_9AGAR</name>
<dbReference type="EMBL" id="JACAZI010000005">
    <property type="protein sequence ID" value="KAF7360717.1"/>
    <property type="molecule type" value="Genomic_DNA"/>
</dbReference>
<evidence type="ECO:0000313" key="2">
    <source>
        <dbReference type="EMBL" id="KAF7360717.1"/>
    </source>
</evidence>
<feature type="compositionally biased region" description="Low complexity" evidence="1">
    <location>
        <begin position="137"/>
        <end position="177"/>
    </location>
</feature>
<dbReference type="OrthoDB" id="39175at2759"/>